<dbReference type="PANTHER" id="PTHR34107">
    <property type="entry name" value="SLL0198 PROTEIN-RELATED"/>
    <property type="match status" value="1"/>
</dbReference>
<dbReference type="OrthoDB" id="1807117at2"/>
<dbReference type="AlphaFoldDB" id="A0A517R6J8"/>
<dbReference type="KEGG" id="svp:Pan189_39340"/>
<evidence type="ECO:0000313" key="3">
    <source>
        <dbReference type="Proteomes" id="UP000317318"/>
    </source>
</evidence>
<dbReference type="Gene3D" id="3.90.1570.10">
    <property type="entry name" value="tt1808, chain A"/>
    <property type="match status" value="1"/>
</dbReference>
<name>A0A517R6J8_9PLAN</name>
<dbReference type="RefSeq" id="WP_145365659.1">
    <property type="nucleotide sequence ID" value="NZ_CP036268.1"/>
</dbReference>
<dbReference type="Pfam" id="PF05685">
    <property type="entry name" value="Uma2"/>
    <property type="match status" value="1"/>
</dbReference>
<dbReference type="PANTHER" id="PTHR34107:SF1">
    <property type="entry name" value="SLL0198 PROTEIN"/>
    <property type="match status" value="1"/>
</dbReference>
<gene>
    <name evidence="2" type="ORF">Pan189_39340</name>
</gene>
<evidence type="ECO:0000259" key="1">
    <source>
        <dbReference type="Pfam" id="PF05685"/>
    </source>
</evidence>
<feature type="domain" description="Putative restriction endonuclease" evidence="1">
    <location>
        <begin position="43"/>
        <end position="208"/>
    </location>
</feature>
<keyword evidence="3" id="KW-1185">Reference proteome</keyword>
<dbReference type="CDD" id="cd06260">
    <property type="entry name" value="DUF820-like"/>
    <property type="match status" value="1"/>
</dbReference>
<dbReference type="EMBL" id="CP036268">
    <property type="protein sequence ID" value="QDT39526.1"/>
    <property type="molecule type" value="Genomic_DNA"/>
</dbReference>
<dbReference type="InterPro" id="IPR012296">
    <property type="entry name" value="Nuclease_put_TT1808"/>
</dbReference>
<dbReference type="Proteomes" id="UP000317318">
    <property type="component" value="Chromosome"/>
</dbReference>
<proteinExistence type="predicted"/>
<dbReference type="InterPro" id="IPR011335">
    <property type="entry name" value="Restrct_endonuc-II-like"/>
</dbReference>
<reference evidence="2 3" key="1">
    <citation type="submission" date="2019-02" db="EMBL/GenBank/DDBJ databases">
        <title>Deep-cultivation of Planctomycetes and their phenomic and genomic characterization uncovers novel biology.</title>
        <authorList>
            <person name="Wiegand S."/>
            <person name="Jogler M."/>
            <person name="Boedeker C."/>
            <person name="Pinto D."/>
            <person name="Vollmers J."/>
            <person name="Rivas-Marin E."/>
            <person name="Kohn T."/>
            <person name="Peeters S.H."/>
            <person name="Heuer A."/>
            <person name="Rast P."/>
            <person name="Oberbeckmann S."/>
            <person name="Bunk B."/>
            <person name="Jeske O."/>
            <person name="Meyerdierks A."/>
            <person name="Storesund J.E."/>
            <person name="Kallscheuer N."/>
            <person name="Luecker S."/>
            <person name="Lage O.M."/>
            <person name="Pohl T."/>
            <person name="Merkel B.J."/>
            <person name="Hornburger P."/>
            <person name="Mueller R.-W."/>
            <person name="Bruemmer F."/>
            <person name="Labrenz M."/>
            <person name="Spormann A.M."/>
            <person name="Op den Camp H."/>
            <person name="Overmann J."/>
            <person name="Amann R."/>
            <person name="Jetten M.S.M."/>
            <person name="Mascher T."/>
            <person name="Medema M.H."/>
            <person name="Devos D.P."/>
            <person name="Kaster A.-K."/>
            <person name="Ovreas L."/>
            <person name="Rohde M."/>
            <person name="Galperin M.Y."/>
            <person name="Jogler C."/>
        </authorList>
    </citation>
    <scope>NUCLEOTIDE SEQUENCE [LARGE SCALE GENOMIC DNA]</scope>
    <source>
        <strain evidence="2 3">Pan189</strain>
    </source>
</reference>
<organism evidence="2 3">
    <name type="scientific">Stratiformator vulcanicus</name>
    <dbReference type="NCBI Taxonomy" id="2527980"/>
    <lineage>
        <taxon>Bacteria</taxon>
        <taxon>Pseudomonadati</taxon>
        <taxon>Planctomycetota</taxon>
        <taxon>Planctomycetia</taxon>
        <taxon>Planctomycetales</taxon>
        <taxon>Planctomycetaceae</taxon>
        <taxon>Stratiformator</taxon>
    </lineage>
</organism>
<dbReference type="SUPFAM" id="SSF52980">
    <property type="entry name" value="Restriction endonuclease-like"/>
    <property type="match status" value="1"/>
</dbReference>
<accession>A0A517R6J8</accession>
<sequence length="218" mass="23945">MATATATTLERPPTIADLVEELGGIPADRILLLPSPGTAGDNELLAVEGRDALYELVDHVIVKKGAMAVVESRLAAVLLAILEQFLEIHRSGIVFGPDLDLRMSGGNVRKPDVSLALKGRFPDGRLPMKAIGEFGLDLAVEILSRSNTPAEMHKKRVEYFNSGCQLVWELNPRTRVCRVYSSADDYTELTEEDSLNGGDILPGFELSIKEWFRRAEEV</sequence>
<dbReference type="InterPro" id="IPR008538">
    <property type="entry name" value="Uma2"/>
</dbReference>
<evidence type="ECO:0000313" key="2">
    <source>
        <dbReference type="EMBL" id="QDT39526.1"/>
    </source>
</evidence>
<protein>
    <recommendedName>
        <fullName evidence="1">Putative restriction endonuclease domain-containing protein</fullName>
    </recommendedName>
</protein>